<dbReference type="Proteomes" id="UP000006437">
    <property type="component" value="Unassembled WGS sequence"/>
</dbReference>
<dbReference type="InterPro" id="IPR004223">
    <property type="entry name" value="VitB12-dep_Met_synth_activ_dom"/>
</dbReference>
<organism evidence="2 3">
    <name type="scientific">Peptoanaerobacter stomatis</name>
    <dbReference type="NCBI Taxonomy" id="796937"/>
    <lineage>
        <taxon>Bacteria</taxon>
        <taxon>Bacillati</taxon>
        <taxon>Bacillota</taxon>
        <taxon>Clostridia</taxon>
        <taxon>Peptostreptococcales</taxon>
        <taxon>Filifactoraceae</taxon>
        <taxon>Peptoanaerobacter</taxon>
    </lineage>
</organism>
<name>G9X3F9_9FIRM</name>
<comment type="caution">
    <text evidence="2">The sequence shown here is derived from an EMBL/GenBank/DDBJ whole genome shotgun (WGS) entry which is preliminary data.</text>
</comment>
<dbReference type="RefSeq" id="WP_009525151.1">
    <property type="nucleotide sequence ID" value="NZ_JH414550.1"/>
</dbReference>
<proteinExistence type="predicted"/>
<dbReference type="AlphaFoldDB" id="G9X3F9"/>
<feature type="domain" description="AdoMet activation" evidence="1">
    <location>
        <begin position="70"/>
        <end position="189"/>
    </location>
</feature>
<dbReference type="HOGENOM" id="CLU_079580_2_0_9"/>
<evidence type="ECO:0000313" key="2">
    <source>
        <dbReference type="EMBL" id="EHL09924.1"/>
    </source>
</evidence>
<dbReference type="Pfam" id="PF02965">
    <property type="entry name" value="Met_synt_B12"/>
    <property type="match status" value="1"/>
</dbReference>
<accession>G9X3F9</accession>
<dbReference type="BioCyc" id="EBAC796937-HMP:GMGH-918-MONOMER"/>
<dbReference type="InterPro" id="IPR037010">
    <property type="entry name" value="VitB12-dep_Met_synth_activ_sf"/>
</dbReference>
<reference evidence="2 3" key="1">
    <citation type="submission" date="2011-08" db="EMBL/GenBank/DDBJ databases">
        <title>The Genome Sequence of Eubacteriaceae bacterium ACC19a.</title>
        <authorList>
            <consortium name="The Broad Institute Genome Sequencing Platform"/>
            <person name="Earl A."/>
            <person name="Ward D."/>
            <person name="Feldgarden M."/>
            <person name="Gevers D."/>
            <person name="Sizova M."/>
            <person name="Hazen A."/>
            <person name="Epstein S."/>
            <person name="Young S.K."/>
            <person name="Zeng Q."/>
            <person name="Gargeya S."/>
            <person name="Fitzgerald M."/>
            <person name="Haas B."/>
            <person name="Abouelleil A."/>
            <person name="Alvarado L."/>
            <person name="Arachchi H.M."/>
            <person name="Berlin A."/>
            <person name="Brown A."/>
            <person name="Chapman S.B."/>
            <person name="Chen Z."/>
            <person name="Dunbar C."/>
            <person name="Freedman E."/>
            <person name="Gearin G."/>
            <person name="Gellesch M."/>
            <person name="Goldberg J."/>
            <person name="Griggs A."/>
            <person name="Gujja S."/>
            <person name="Heiman D."/>
            <person name="Howarth C."/>
            <person name="Larson L."/>
            <person name="Lui A."/>
            <person name="MacDonald P.J.P."/>
            <person name="Montmayeur A."/>
            <person name="Murphy C."/>
            <person name="Neiman D."/>
            <person name="Pearson M."/>
            <person name="Priest M."/>
            <person name="Roberts A."/>
            <person name="Saif S."/>
            <person name="Shea T."/>
            <person name="Shenoy N."/>
            <person name="Sisk P."/>
            <person name="Stolte C."/>
            <person name="Sykes S."/>
            <person name="Wortman J."/>
            <person name="Nusbaum C."/>
            <person name="Birren B."/>
        </authorList>
    </citation>
    <scope>NUCLEOTIDE SEQUENCE [LARGE SCALE GENOMIC DNA]</scope>
    <source>
        <strain evidence="2 3">ACC19a</strain>
    </source>
</reference>
<gene>
    <name evidence="2" type="ORF">HMPREF9629_00916</name>
</gene>
<dbReference type="EMBL" id="AFZE01000058">
    <property type="protein sequence ID" value="EHL09924.1"/>
    <property type="molecule type" value="Genomic_DNA"/>
</dbReference>
<evidence type="ECO:0000313" key="3">
    <source>
        <dbReference type="Proteomes" id="UP000006437"/>
    </source>
</evidence>
<protein>
    <recommendedName>
        <fullName evidence="1">AdoMet activation domain-containing protein</fullName>
    </recommendedName>
</protein>
<evidence type="ECO:0000259" key="1">
    <source>
        <dbReference type="Pfam" id="PF02965"/>
    </source>
</evidence>
<sequence length="215" mass="24768">MDILLDKSEIRRYAGYKEKFKIIPEIEEKIDILISEIKQKARVKYTYEIFDVSILGDEVKFADITFKSRFLAKNLKCCDKIILLAITLGNEVDSMIRRYSTIDGTSMILVQAIAAEYLEKYIDEIEKEILFKFDKKVYFKPRFSPGYSDLDIVHQKYVINILNATKKIGLSTTSSYMLTPAKSVTAIIGITDTDYKNVKNKCNSCMLANCSMREK</sequence>
<dbReference type="GO" id="GO:0008705">
    <property type="term" value="F:methionine synthase activity"/>
    <property type="evidence" value="ECO:0007669"/>
    <property type="project" value="InterPro"/>
</dbReference>
<dbReference type="SUPFAM" id="SSF56507">
    <property type="entry name" value="Methionine synthase activation domain-like"/>
    <property type="match status" value="1"/>
</dbReference>
<dbReference type="Gene3D" id="3.40.109.40">
    <property type="match status" value="1"/>
</dbReference>